<evidence type="ECO:0008006" key="4">
    <source>
        <dbReference type="Google" id="ProtNLM"/>
    </source>
</evidence>
<proteinExistence type="predicted"/>
<accession>A0A432XV36</accession>
<evidence type="ECO:0000256" key="1">
    <source>
        <dbReference type="SAM" id="SignalP"/>
    </source>
</evidence>
<feature type="chain" id="PRO_5019277941" description="DUF2059 domain-containing protein" evidence="1">
    <location>
        <begin position="25"/>
        <end position="283"/>
    </location>
</feature>
<dbReference type="EMBL" id="PIPV01000007">
    <property type="protein sequence ID" value="RUO52582.1"/>
    <property type="molecule type" value="Genomic_DNA"/>
</dbReference>
<feature type="signal peptide" evidence="1">
    <location>
        <begin position="1"/>
        <end position="24"/>
    </location>
</feature>
<comment type="caution">
    <text evidence="2">The sequence shown here is derived from an EMBL/GenBank/DDBJ whole genome shotgun (WGS) entry which is preliminary data.</text>
</comment>
<evidence type="ECO:0000313" key="3">
    <source>
        <dbReference type="Proteomes" id="UP000287330"/>
    </source>
</evidence>
<gene>
    <name evidence="2" type="ORF">CWE25_09645</name>
</gene>
<organism evidence="2 3">
    <name type="scientific">Idiomarina fontislapidosi</name>
    <dbReference type="NCBI Taxonomy" id="263723"/>
    <lineage>
        <taxon>Bacteria</taxon>
        <taxon>Pseudomonadati</taxon>
        <taxon>Pseudomonadota</taxon>
        <taxon>Gammaproteobacteria</taxon>
        <taxon>Alteromonadales</taxon>
        <taxon>Idiomarinaceae</taxon>
        <taxon>Idiomarina</taxon>
    </lineage>
</organism>
<keyword evidence="3" id="KW-1185">Reference proteome</keyword>
<name>A0A432XV36_9GAMM</name>
<sequence length="283" mass="31823">MHAYTRFSLVSIFSASLFIAPAVAKPFNIYSAEPTNPVIGVKASEIDLTALTEREVNLIKKYNNVIDDHLNYNFSITRTVRILVNHYPQHVNQILVAAYQHYPTRIPLINRAVIQVEPALTSDVLTTTHLVAPQAFDETIAQAIDVEPSYIDDIVTTATQLAPEKLDTIVRVAIVSEPRMSETVVKSAAESAPNGFLDAVVSSIKEIPQVTKSAFVAVRDFFSFNESDERQIPEAEQWQRFIVEAKAQGITRAELEWFKEQGYLTEEQIAQVYSERKTRQPTN</sequence>
<dbReference type="AlphaFoldDB" id="A0A432XV36"/>
<keyword evidence="1" id="KW-0732">Signal</keyword>
<protein>
    <recommendedName>
        <fullName evidence="4">DUF2059 domain-containing protein</fullName>
    </recommendedName>
</protein>
<evidence type="ECO:0000313" key="2">
    <source>
        <dbReference type="EMBL" id="RUO52582.1"/>
    </source>
</evidence>
<dbReference type="Proteomes" id="UP000287330">
    <property type="component" value="Unassembled WGS sequence"/>
</dbReference>
<reference evidence="3" key="1">
    <citation type="journal article" date="2018" name="Front. Microbiol.">
        <title>Genome-Based Analysis Reveals the Taxonomy and Diversity of the Family Idiomarinaceae.</title>
        <authorList>
            <person name="Liu Y."/>
            <person name="Lai Q."/>
            <person name="Shao Z."/>
        </authorList>
    </citation>
    <scope>NUCLEOTIDE SEQUENCE [LARGE SCALE GENOMIC DNA]</scope>
    <source>
        <strain evidence="3">F23</strain>
    </source>
</reference>